<gene>
    <name evidence="1" type="ORF">CDQ91_10295</name>
</gene>
<dbReference type="EMBL" id="NISJ01000004">
    <property type="protein sequence ID" value="OWQ98001.1"/>
    <property type="molecule type" value="Genomic_DNA"/>
</dbReference>
<dbReference type="AlphaFoldDB" id="A0A246JY26"/>
<proteinExistence type="predicted"/>
<name>A0A246JY26_9SPHN</name>
<accession>A0A246JY26</accession>
<dbReference type="RefSeq" id="WP_088472616.1">
    <property type="nucleotide sequence ID" value="NZ_NISJ01000004.1"/>
</dbReference>
<sequence>MTLPIPIPADFATYGSERSERQLMVQYKVCRETIARWRRELAMVIGRRTPWSPEDDAFLRANYGTMAFTEIGAHLGRSCDAAKARAQKLGIQSARKPGWNLSPRTAGTAIAAGHSGEAAYLQAYGPIYRCHKDGTPAPIGAYWYWAGQAITHDEMEEKARAHRERRELLAVAA</sequence>
<evidence type="ECO:0000313" key="1">
    <source>
        <dbReference type="EMBL" id="OWQ98001.1"/>
    </source>
</evidence>
<evidence type="ECO:0000313" key="2">
    <source>
        <dbReference type="Proteomes" id="UP000197097"/>
    </source>
</evidence>
<dbReference type="Proteomes" id="UP000197097">
    <property type="component" value="Unassembled WGS sequence"/>
</dbReference>
<reference evidence="1 2" key="1">
    <citation type="journal article" date="2002" name="Int. J. Syst. Evol. Microbiol.">
        <title>Sphingopyxis witflariensis sp. nov., isolated from activated sludge.</title>
        <authorList>
            <person name="Kampfer P."/>
            <person name="Witzenberger R."/>
            <person name="Denner E.B."/>
            <person name="Busse H.J."/>
            <person name="Neef A."/>
        </authorList>
    </citation>
    <scope>NUCLEOTIDE SEQUENCE [LARGE SCALE GENOMIC DNA]</scope>
    <source>
        <strain evidence="1 2">DSM 14551</strain>
    </source>
</reference>
<keyword evidence="2" id="KW-1185">Reference proteome</keyword>
<dbReference type="OrthoDB" id="7450552at2"/>
<organism evidence="1 2">
    <name type="scientific">Sphingopyxis witflariensis</name>
    <dbReference type="NCBI Taxonomy" id="173675"/>
    <lineage>
        <taxon>Bacteria</taxon>
        <taxon>Pseudomonadati</taxon>
        <taxon>Pseudomonadota</taxon>
        <taxon>Alphaproteobacteria</taxon>
        <taxon>Sphingomonadales</taxon>
        <taxon>Sphingomonadaceae</taxon>
        <taxon>Sphingopyxis</taxon>
    </lineage>
</organism>
<protein>
    <submittedName>
        <fullName evidence="1">Uncharacterized protein</fullName>
    </submittedName>
</protein>
<comment type="caution">
    <text evidence="1">The sequence shown here is derived from an EMBL/GenBank/DDBJ whole genome shotgun (WGS) entry which is preliminary data.</text>
</comment>